<keyword evidence="2" id="KW-1185">Reference proteome</keyword>
<gene>
    <name evidence="1" type="ORF">EVAR_9824_1</name>
</gene>
<dbReference type="AlphaFoldDB" id="A0A4C1U5Q8"/>
<sequence length="107" mass="12179">MVHVNQCQLVRSYGVQNGDCENCFQERAQTVGARRASSLVNCWQRADRNPLRKYEFVLTLGVYASDGCFSICARVGKEGRAASDRLTRRKRLCCRPLSRAFKMTKTL</sequence>
<comment type="caution">
    <text evidence="1">The sequence shown here is derived from an EMBL/GenBank/DDBJ whole genome shotgun (WGS) entry which is preliminary data.</text>
</comment>
<organism evidence="1 2">
    <name type="scientific">Eumeta variegata</name>
    <name type="common">Bagworm moth</name>
    <name type="synonym">Eumeta japonica</name>
    <dbReference type="NCBI Taxonomy" id="151549"/>
    <lineage>
        <taxon>Eukaryota</taxon>
        <taxon>Metazoa</taxon>
        <taxon>Ecdysozoa</taxon>
        <taxon>Arthropoda</taxon>
        <taxon>Hexapoda</taxon>
        <taxon>Insecta</taxon>
        <taxon>Pterygota</taxon>
        <taxon>Neoptera</taxon>
        <taxon>Endopterygota</taxon>
        <taxon>Lepidoptera</taxon>
        <taxon>Glossata</taxon>
        <taxon>Ditrysia</taxon>
        <taxon>Tineoidea</taxon>
        <taxon>Psychidae</taxon>
        <taxon>Oiketicinae</taxon>
        <taxon>Eumeta</taxon>
    </lineage>
</organism>
<evidence type="ECO:0000313" key="1">
    <source>
        <dbReference type="EMBL" id="GBP21639.1"/>
    </source>
</evidence>
<dbReference type="Proteomes" id="UP000299102">
    <property type="component" value="Unassembled WGS sequence"/>
</dbReference>
<name>A0A4C1U5Q8_EUMVA</name>
<protein>
    <submittedName>
        <fullName evidence="1">Uncharacterized protein</fullName>
    </submittedName>
</protein>
<accession>A0A4C1U5Q8</accession>
<dbReference type="EMBL" id="BGZK01000130">
    <property type="protein sequence ID" value="GBP21639.1"/>
    <property type="molecule type" value="Genomic_DNA"/>
</dbReference>
<reference evidence="1 2" key="1">
    <citation type="journal article" date="2019" name="Commun. Biol.">
        <title>The bagworm genome reveals a unique fibroin gene that provides high tensile strength.</title>
        <authorList>
            <person name="Kono N."/>
            <person name="Nakamura H."/>
            <person name="Ohtoshi R."/>
            <person name="Tomita M."/>
            <person name="Numata K."/>
            <person name="Arakawa K."/>
        </authorList>
    </citation>
    <scope>NUCLEOTIDE SEQUENCE [LARGE SCALE GENOMIC DNA]</scope>
</reference>
<proteinExistence type="predicted"/>
<evidence type="ECO:0000313" key="2">
    <source>
        <dbReference type="Proteomes" id="UP000299102"/>
    </source>
</evidence>